<proteinExistence type="predicted"/>
<accession>A0A915KFL5</accession>
<dbReference type="Proteomes" id="UP000887565">
    <property type="component" value="Unplaced"/>
</dbReference>
<dbReference type="AlphaFoldDB" id="A0A915KFL5"/>
<evidence type="ECO:0000313" key="2">
    <source>
        <dbReference type="WBParaSite" id="nRc.2.0.1.t36759-RA"/>
    </source>
</evidence>
<name>A0A915KFL5_ROMCU</name>
<organism evidence="1 2">
    <name type="scientific">Romanomermis culicivorax</name>
    <name type="common">Nematode worm</name>
    <dbReference type="NCBI Taxonomy" id="13658"/>
    <lineage>
        <taxon>Eukaryota</taxon>
        <taxon>Metazoa</taxon>
        <taxon>Ecdysozoa</taxon>
        <taxon>Nematoda</taxon>
        <taxon>Enoplea</taxon>
        <taxon>Dorylaimia</taxon>
        <taxon>Mermithida</taxon>
        <taxon>Mermithoidea</taxon>
        <taxon>Mermithidae</taxon>
        <taxon>Romanomermis</taxon>
    </lineage>
</organism>
<keyword evidence="1" id="KW-1185">Reference proteome</keyword>
<evidence type="ECO:0000313" key="1">
    <source>
        <dbReference type="Proteomes" id="UP000887565"/>
    </source>
</evidence>
<sequence>MDDVGNKVKEIKRLRITPTYAPDPHPTWCLISRPNLNTSADPPWRACHPRLKRLRGQLWSRDKNDDYAVALERAKEAGRKERAAVLFNLANQYSANEMYNEALDTYGFSLTILRIDGSTYK</sequence>
<dbReference type="WBParaSite" id="nRc.2.0.1.t36759-RA">
    <property type="protein sequence ID" value="nRc.2.0.1.t36759-RA"/>
    <property type="gene ID" value="nRc.2.0.1.g36759"/>
</dbReference>
<protein>
    <submittedName>
        <fullName evidence="2">Uncharacterized protein</fullName>
    </submittedName>
</protein>
<reference evidence="2" key="1">
    <citation type="submission" date="2022-11" db="UniProtKB">
        <authorList>
            <consortium name="WormBaseParasite"/>
        </authorList>
    </citation>
    <scope>IDENTIFICATION</scope>
</reference>